<evidence type="ECO:0000256" key="1">
    <source>
        <dbReference type="ARBA" id="ARBA00004173"/>
    </source>
</evidence>
<evidence type="ECO:0000313" key="10">
    <source>
        <dbReference type="Proteomes" id="UP000014760"/>
    </source>
</evidence>
<proteinExistence type="inferred from homology"/>
<dbReference type="Gene3D" id="3.30.780.10">
    <property type="entry name" value="SUI1-like domain"/>
    <property type="match status" value="1"/>
</dbReference>
<dbReference type="AlphaFoldDB" id="R7UVK2"/>
<evidence type="ECO:0000256" key="5">
    <source>
        <dbReference type="ARBA" id="ARBA00023274"/>
    </source>
</evidence>
<evidence type="ECO:0000256" key="6">
    <source>
        <dbReference type="ARBA" id="ARBA00035191"/>
    </source>
</evidence>
<dbReference type="STRING" id="283909.R7UVK2"/>
<evidence type="ECO:0000256" key="2">
    <source>
        <dbReference type="ARBA" id="ARBA00005677"/>
    </source>
</evidence>
<evidence type="ECO:0000256" key="4">
    <source>
        <dbReference type="ARBA" id="ARBA00023128"/>
    </source>
</evidence>
<dbReference type="GO" id="GO:0006412">
    <property type="term" value="P:translation"/>
    <property type="evidence" value="ECO:0007669"/>
    <property type="project" value="InterPro"/>
</dbReference>
<dbReference type="InterPro" id="IPR007740">
    <property type="entry name" value="Ribosomal_mL49"/>
</dbReference>
<comment type="subcellular location">
    <subcellularLocation>
        <location evidence="1">Mitochondrion</location>
    </subcellularLocation>
</comment>
<dbReference type="EnsemblMetazoa" id="CapteT164413">
    <property type="protein sequence ID" value="CapteP164413"/>
    <property type="gene ID" value="CapteG164413"/>
</dbReference>
<reference evidence="9" key="3">
    <citation type="submission" date="2015-06" db="UniProtKB">
        <authorList>
            <consortium name="EnsemblMetazoa"/>
        </authorList>
    </citation>
    <scope>IDENTIFICATION</scope>
</reference>
<dbReference type="OMA" id="NPPEWKY"/>
<dbReference type="Pfam" id="PF05046">
    <property type="entry name" value="Img2"/>
    <property type="match status" value="1"/>
</dbReference>
<sequence>MAQKTLLTLLRLRLSIGLRNYSSAAFRSHQFIREKKPDADLDVETNLADGEQLVFAPEPTLTEVEVTRDPVEWSAVERLLPQLTVPEPPIHAQYPTPSGWVPQTCKRDTAEYFVGRTRFHNYPIYQETFEGGNRHMTVLNNVEGDIWAFEADLKKFLAEETGSRIYTQVDEVCCKVRVRGIFLEECSRFYKQKGF</sequence>
<evidence type="ECO:0000313" key="8">
    <source>
        <dbReference type="EMBL" id="ELU10648.1"/>
    </source>
</evidence>
<evidence type="ECO:0000256" key="3">
    <source>
        <dbReference type="ARBA" id="ARBA00022980"/>
    </source>
</evidence>
<dbReference type="HOGENOM" id="CLU_1284530_0_0_1"/>
<keyword evidence="4" id="KW-0496">Mitochondrion</keyword>
<organism evidence="8">
    <name type="scientific">Capitella teleta</name>
    <name type="common">Polychaete worm</name>
    <dbReference type="NCBI Taxonomy" id="283909"/>
    <lineage>
        <taxon>Eukaryota</taxon>
        <taxon>Metazoa</taxon>
        <taxon>Spiralia</taxon>
        <taxon>Lophotrochozoa</taxon>
        <taxon>Annelida</taxon>
        <taxon>Polychaeta</taxon>
        <taxon>Sedentaria</taxon>
        <taxon>Scolecida</taxon>
        <taxon>Capitellidae</taxon>
        <taxon>Capitella</taxon>
    </lineage>
</organism>
<reference evidence="10" key="1">
    <citation type="submission" date="2012-12" db="EMBL/GenBank/DDBJ databases">
        <authorList>
            <person name="Hellsten U."/>
            <person name="Grimwood J."/>
            <person name="Chapman J.A."/>
            <person name="Shapiro H."/>
            <person name="Aerts A."/>
            <person name="Otillar R.P."/>
            <person name="Terry A.Y."/>
            <person name="Boore J.L."/>
            <person name="Simakov O."/>
            <person name="Marletaz F."/>
            <person name="Cho S.-J."/>
            <person name="Edsinger-Gonzales E."/>
            <person name="Havlak P."/>
            <person name="Kuo D.-H."/>
            <person name="Larsson T."/>
            <person name="Lv J."/>
            <person name="Arendt D."/>
            <person name="Savage R."/>
            <person name="Osoegawa K."/>
            <person name="de Jong P."/>
            <person name="Lindberg D.R."/>
            <person name="Seaver E.C."/>
            <person name="Weisblat D.A."/>
            <person name="Putnam N.H."/>
            <person name="Grigoriev I.V."/>
            <person name="Rokhsar D.S."/>
        </authorList>
    </citation>
    <scope>NUCLEOTIDE SEQUENCE</scope>
    <source>
        <strain evidence="10">I ESC-2004</strain>
    </source>
</reference>
<dbReference type="PANTHER" id="PTHR13477">
    <property type="entry name" value="MITOCHONDRIAL 39S RIBOSOMAL PROTEIN L49"/>
    <property type="match status" value="1"/>
</dbReference>
<dbReference type="GO" id="GO:0003735">
    <property type="term" value="F:structural constituent of ribosome"/>
    <property type="evidence" value="ECO:0007669"/>
    <property type="project" value="InterPro"/>
</dbReference>
<dbReference type="OrthoDB" id="19439at2759"/>
<dbReference type="FunCoup" id="R7UVK2">
    <property type="interactions" value="1346"/>
</dbReference>
<keyword evidence="5" id="KW-0687">Ribonucleoprotein</keyword>
<dbReference type="EMBL" id="AMQN01005996">
    <property type="status" value="NOT_ANNOTATED_CDS"/>
    <property type="molecule type" value="Genomic_DNA"/>
</dbReference>
<dbReference type="EMBL" id="KB297336">
    <property type="protein sequence ID" value="ELU10648.1"/>
    <property type="molecule type" value="Genomic_DNA"/>
</dbReference>
<evidence type="ECO:0000313" key="9">
    <source>
        <dbReference type="EnsemblMetazoa" id="CapteP164413"/>
    </source>
</evidence>
<comment type="similarity">
    <text evidence="2">Belongs to the mitochondrion-specific ribosomal protein mL49 family.</text>
</comment>
<accession>R7UVK2</accession>
<protein>
    <recommendedName>
        <fullName evidence="6">Large ribosomal subunit protein mL49</fullName>
    </recommendedName>
    <alternativeName>
        <fullName evidence="7">39S ribosomal protein L49, mitochondrial</fullName>
    </alternativeName>
</protein>
<dbReference type="FunFam" id="3.30.780.10:FF:000009">
    <property type="entry name" value="39S ribosomal protein L49, mitochondrial"/>
    <property type="match status" value="1"/>
</dbReference>
<gene>
    <name evidence="8" type="ORF">CAPTEDRAFT_164413</name>
</gene>
<keyword evidence="3" id="KW-0689">Ribosomal protein</keyword>
<dbReference type="Proteomes" id="UP000014760">
    <property type="component" value="Unassembled WGS sequence"/>
</dbReference>
<dbReference type="PANTHER" id="PTHR13477:SF0">
    <property type="entry name" value="LARGE RIBOSOMAL SUBUNIT PROTEIN ML49"/>
    <property type="match status" value="1"/>
</dbReference>
<name>R7UVK2_CAPTE</name>
<keyword evidence="10" id="KW-1185">Reference proteome</keyword>
<evidence type="ECO:0000256" key="7">
    <source>
        <dbReference type="ARBA" id="ARBA00035545"/>
    </source>
</evidence>
<reference evidence="8 10" key="2">
    <citation type="journal article" date="2013" name="Nature">
        <title>Insights into bilaterian evolution from three spiralian genomes.</title>
        <authorList>
            <person name="Simakov O."/>
            <person name="Marletaz F."/>
            <person name="Cho S.J."/>
            <person name="Edsinger-Gonzales E."/>
            <person name="Havlak P."/>
            <person name="Hellsten U."/>
            <person name="Kuo D.H."/>
            <person name="Larsson T."/>
            <person name="Lv J."/>
            <person name="Arendt D."/>
            <person name="Savage R."/>
            <person name="Osoegawa K."/>
            <person name="de Jong P."/>
            <person name="Grimwood J."/>
            <person name="Chapman J.A."/>
            <person name="Shapiro H."/>
            <person name="Aerts A."/>
            <person name="Otillar R.P."/>
            <person name="Terry A.Y."/>
            <person name="Boore J.L."/>
            <person name="Grigoriev I.V."/>
            <person name="Lindberg D.R."/>
            <person name="Seaver E.C."/>
            <person name="Weisblat D.A."/>
            <person name="Putnam N.H."/>
            <person name="Rokhsar D.S."/>
        </authorList>
    </citation>
    <scope>NUCLEOTIDE SEQUENCE</scope>
    <source>
        <strain evidence="8 10">I ESC-2004</strain>
    </source>
</reference>
<dbReference type="GO" id="GO:0005762">
    <property type="term" value="C:mitochondrial large ribosomal subunit"/>
    <property type="evidence" value="ECO:0007669"/>
    <property type="project" value="TreeGrafter"/>
</dbReference>